<sequence>MAEDLVLTGDFESNTIRPAIHGTTSILTSALAVPTINYIVITSSEGAILGEDENAIYDETTLAPPPVGP</sequence>
<accession>A0AAE0DRS0</accession>
<reference evidence="1" key="1">
    <citation type="submission" date="2022-11" db="EMBL/GenBank/DDBJ databases">
        <title>Chromosomal genome sequence assembly and mating type (MAT) locus characterization of the leprose asexual lichenized fungus Lepraria neglecta (Nyl.) Erichsen.</title>
        <authorList>
            <person name="Allen J.L."/>
            <person name="Pfeffer B."/>
        </authorList>
    </citation>
    <scope>NUCLEOTIDE SEQUENCE</scope>
    <source>
        <strain evidence="1">Allen 5258</strain>
    </source>
</reference>
<dbReference type="EMBL" id="JASNWA010000003">
    <property type="protein sequence ID" value="KAK3179038.1"/>
    <property type="molecule type" value="Genomic_DNA"/>
</dbReference>
<comment type="caution">
    <text evidence="1">The sequence shown here is derived from an EMBL/GenBank/DDBJ whole genome shotgun (WGS) entry which is preliminary data.</text>
</comment>
<dbReference type="Proteomes" id="UP001276659">
    <property type="component" value="Unassembled WGS sequence"/>
</dbReference>
<evidence type="ECO:0000313" key="2">
    <source>
        <dbReference type="Proteomes" id="UP001276659"/>
    </source>
</evidence>
<keyword evidence="2" id="KW-1185">Reference proteome</keyword>
<name>A0AAE0DRS0_9LECA</name>
<evidence type="ECO:0000313" key="1">
    <source>
        <dbReference type="EMBL" id="KAK3179038.1"/>
    </source>
</evidence>
<gene>
    <name evidence="1" type="ORF">OEA41_001177</name>
</gene>
<proteinExistence type="predicted"/>
<dbReference type="AlphaFoldDB" id="A0AAE0DRS0"/>
<dbReference type="Gene3D" id="3.40.50.720">
    <property type="entry name" value="NAD(P)-binding Rossmann-like Domain"/>
    <property type="match status" value="1"/>
</dbReference>
<protein>
    <submittedName>
        <fullName evidence="1">Uncharacterized protein</fullName>
    </submittedName>
</protein>
<organism evidence="1 2">
    <name type="scientific">Lepraria neglecta</name>
    <dbReference type="NCBI Taxonomy" id="209136"/>
    <lineage>
        <taxon>Eukaryota</taxon>
        <taxon>Fungi</taxon>
        <taxon>Dikarya</taxon>
        <taxon>Ascomycota</taxon>
        <taxon>Pezizomycotina</taxon>
        <taxon>Lecanoromycetes</taxon>
        <taxon>OSLEUM clade</taxon>
        <taxon>Lecanoromycetidae</taxon>
        <taxon>Lecanorales</taxon>
        <taxon>Lecanorineae</taxon>
        <taxon>Stereocaulaceae</taxon>
        <taxon>Lepraria</taxon>
    </lineage>
</organism>